<sequence>MVIGWVREVVRRFCVKCGALESPENPIVGGLCLKCLKEEKDLFEVKGSLHLVVCPVCGSYLVGSSWYPGADDAEETIAWLAERLVEQGIKAKEPAEEVELVSVRTRKMRGGKYVAEVTARVSVKGHWIEQTQIIPLNVEKRVCEKCLKKSGGDYDATLQIRSERGTVTQEELREAGEWFSKVNNGDDIVDFVERREGLDVLLASKEVAKRAAQLMRYNMGAKVVESHSVVGMSRDGRVRTRLTLSVRIPSIKEGEGFLLDKEPAILTGIYKGKFHYYLLHSDKNGSLAVDDWWSMRKSKRIVYLNEKNLDVGRIVSLNPLKVEVGSRELEAEGPVGLQEGQEVYVVIYKGKVYVLPKTR</sequence>
<dbReference type="AlphaFoldDB" id="A0A977KAE2"/>
<name>A0A977KAE2_9CREN</name>
<dbReference type="Pfam" id="PF04981">
    <property type="entry name" value="NMD3"/>
    <property type="match status" value="1"/>
</dbReference>
<feature type="domain" description="Nmd3 N-terminal" evidence="1">
    <location>
        <begin position="14"/>
        <end position="248"/>
    </location>
</feature>
<protein>
    <recommendedName>
        <fullName evidence="1">Nmd3 N-terminal domain-containing protein</fullName>
    </recommendedName>
</protein>
<dbReference type="PANTHER" id="PTHR12746">
    <property type="entry name" value="NONSENSE-MEDIATED MRNA DECAY PROTEIN 3"/>
    <property type="match status" value="1"/>
</dbReference>
<dbReference type="InterPro" id="IPR007064">
    <property type="entry name" value="Nmd3_N"/>
</dbReference>
<evidence type="ECO:0000313" key="3">
    <source>
        <dbReference type="Proteomes" id="UP001063698"/>
    </source>
</evidence>
<dbReference type="GO" id="GO:0005737">
    <property type="term" value="C:cytoplasm"/>
    <property type="evidence" value="ECO:0007669"/>
    <property type="project" value="TreeGrafter"/>
</dbReference>
<dbReference type="Proteomes" id="UP001063698">
    <property type="component" value="Chromosome"/>
</dbReference>
<proteinExistence type="predicted"/>
<keyword evidence="3" id="KW-1185">Reference proteome</keyword>
<reference evidence="2" key="1">
    <citation type="submission" date="2013-11" db="EMBL/GenBank/DDBJ databases">
        <title>Comparative genomics of Ignicoccus.</title>
        <authorList>
            <person name="Podar M."/>
        </authorList>
    </citation>
    <scope>NUCLEOTIDE SEQUENCE</scope>
    <source>
        <strain evidence="2">DSM 13166</strain>
    </source>
</reference>
<dbReference type="InterPro" id="IPR039768">
    <property type="entry name" value="Nmd3"/>
</dbReference>
<evidence type="ECO:0000259" key="1">
    <source>
        <dbReference type="Pfam" id="PF04981"/>
    </source>
</evidence>
<dbReference type="EMBL" id="CP006868">
    <property type="protein sequence ID" value="UXD22013.1"/>
    <property type="molecule type" value="Genomic_DNA"/>
</dbReference>
<dbReference type="GO" id="GO:0043023">
    <property type="term" value="F:ribosomal large subunit binding"/>
    <property type="evidence" value="ECO:0007669"/>
    <property type="project" value="InterPro"/>
</dbReference>
<accession>A0A977KAE2</accession>
<gene>
    <name evidence="2" type="ORF">IPA_00875</name>
</gene>
<dbReference type="KEGG" id="ipc:IPA_00875"/>
<dbReference type="PANTHER" id="PTHR12746:SF2">
    <property type="entry name" value="60S RIBOSOMAL EXPORT PROTEIN NMD3"/>
    <property type="match status" value="1"/>
</dbReference>
<organism evidence="2 3">
    <name type="scientific">Ignicoccus pacificus DSM 13166</name>
    <dbReference type="NCBI Taxonomy" id="940294"/>
    <lineage>
        <taxon>Archaea</taxon>
        <taxon>Thermoproteota</taxon>
        <taxon>Thermoprotei</taxon>
        <taxon>Desulfurococcales</taxon>
        <taxon>Desulfurococcaceae</taxon>
        <taxon>Ignicoccus</taxon>
    </lineage>
</organism>
<evidence type="ECO:0000313" key="2">
    <source>
        <dbReference type="EMBL" id="UXD22013.1"/>
    </source>
</evidence>